<evidence type="ECO:0008006" key="3">
    <source>
        <dbReference type="Google" id="ProtNLM"/>
    </source>
</evidence>
<gene>
    <name evidence="1" type="ORF">OESDEN_01054</name>
</gene>
<name>A0A0B1TN26_OESDE</name>
<keyword evidence="2" id="KW-1185">Reference proteome</keyword>
<dbReference type="OrthoDB" id="6132182at2759"/>
<dbReference type="Proteomes" id="UP000053660">
    <property type="component" value="Unassembled WGS sequence"/>
</dbReference>
<evidence type="ECO:0000313" key="2">
    <source>
        <dbReference type="Proteomes" id="UP000053660"/>
    </source>
</evidence>
<dbReference type="EMBL" id="KN549256">
    <property type="protein sequence ID" value="KHJ98963.1"/>
    <property type="molecule type" value="Genomic_DNA"/>
</dbReference>
<protein>
    <recommendedName>
        <fullName evidence="3">VWFA domain-containing protein</fullName>
    </recommendedName>
</protein>
<dbReference type="InterPro" id="IPR036465">
    <property type="entry name" value="vWFA_dom_sf"/>
</dbReference>
<dbReference type="Gene3D" id="3.40.50.410">
    <property type="entry name" value="von Willebrand factor, type A domain"/>
    <property type="match status" value="1"/>
</dbReference>
<proteinExistence type="predicted"/>
<evidence type="ECO:0000313" key="1">
    <source>
        <dbReference type="EMBL" id="KHJ98963.1"/>
    </source>
</evidence>
<dbReference type="SUPFAM" id="SSF53300">
    <property type="entry name" value="vWA-like"/>
    <property type="match status" value="1"/>
</dbReference>
<accession>A0A0B1TN26</accession>
<sequence>MTYAGKSRQRTNVPLRPQISQSAFIKELAGARFLSGVTATGSALKAVSGMNFSRSTDIIIVTDGFSFDSVEEESNQLRYSVFKFFAELRQIHSTLTAAEMVNVHVLYHA</sequence>
<organism evidence="1 2">
    <name type="scientific">Oesophagostomum dentatum</name>
    <name type="common">Nodular worm</name>
    <dbReference type="NCBI Taxonomy" id="61180"/>
    <lineage>
        <taxon>Eukaryota</taxon>
        <taxon>Metazoa</taxon>
        <taxon>Ecdysozoa</taxon>
        <taxon>Nematoda</taxon>
        <taxon>Chromadorea</taxon>
        <taxon>Rhabditida</taxon>
        <taxon>Rhabditina</taxon>
        <taxon>Rhabditomorpha</taxon>
        <taxon>Strongyloidea</taxon>
        <taxon>Strongylidae</taxon>
        <taxon>Oesophagostomum</taxon>
    </lineage>
</organism>
<dbReference type="AlphaFoldDB" id="A0A0B1TN26"/>
<reference evidence="1 2" key="1">
    <citation type="submission" date="2014-03" db="EMBL/GenBank/DDBJ databases">
        <title>Draft genome of the hookworm Oesophagostomum dentatum.</title>
        <authorList>
            <person name="Mitreva M."/>
        </authorList>
    </citation>
    <scope>NUCLEOTIDE SEQUENCE [LARGE SCALE GENOMIC DNA]</scope>
    <source>
        <strain evidence="1 2">OD-Hann</strain>
    </source>
</reference>